<feature type="compositionally biased region" description="Basic residues" evidence="1">
    <location>
        <begin position="1"/>
        <end position="24"/>
    </location>
</feature>
<dbReference type="AlphaFoldDB" id="A0A4Y4CRG7"/>
<feature type="region of interest" description="Disordered" evidence="1">
    <location>
        <begin position="1"/>
        <end position="31"/>
    </location>
</feature>
<sequence>MTKPKTPSKPKTPPKPKSPPKAKPLKQPTAKELKEDIEFLLALKAMPPEKLGKLAPMVEDATASYEKMLALEKEVARAEAVMAAAKKKLHESHMAIVDARIAAIRNSAPGEYDLDDDEEPLPGEYVPGGGSSRLH</sequence>
<feature type="region of interest" description="Disordered" evidence="1">
    <location>
        <begin position="110"/>
        <end position="135"/>
    </location>
</feature>
<name>A0A4Y4CRG7_ZOORA</name>
<keyword evidence="3" id="KW-1185">Reference proteome</keyword>
<proteinExistence type="predicted"/>
<protein>
    <submittedName>
        <fullName evidence="2">Uncharacterized protein</fullName>
    </submittedName>
</protein>
<gene>
    <name evidence="2" type="ORF">ZRA01_15840</name>
</gene>
<accession>A0A4Y4CRG7</accession>
<evidence type="ECO:0000313" key="3">
    <source>
        <dbReference type="Proteomes" id="UP000318422"/>
    </source>
</evidence>
<reference evidence="2 3" key="1">
    <citation type="submission" date="2019-06" db="EMBL/GenBank/DDBJ databases">
        <title>Whole genome shotgun sequence of Zoogloea ramigera NBRC 15342.</title>
        <authorList>
            <person name="Hosoyama A."/>
            <person name="Uohara A."/>
            <person name="Ohji S."/>
            <person name="Ichikawa N."/>
        </authorList>
    </citation>
    <scope>NUCLEOTIDE SEQUENCE [LARGE SCALE GENOMIC DNA]</scope>
    <source>
        <strain evidence="2 3">NBRC 15342</strain>
    </source>
</reference>
<evidence type="ECO:0000256" key="1">
    <source>
        <dbReference type="SAM" id="MobiDB-lite"/>
    </source>
</evidence>
<dbReference type="EMBL" id="BJNV01000021">
    <property type="protein sequence ID" value="GEC95511.1"/>
    <property type="molecule type" value="Genomic_DNA"/>
</dbReference>
<organism evidence="2 3">
    <name type="scientific">Zoogloea ramigera</name>
    <dbReference type="NCBI Taxonomy" id="350"/>
    <lineage>
        <taxon>Bacteria</taxon>
        <taxon>Pseudomonadati</taxon>
        <taxon>Pseudomonadota</taxon>
        <taxon>Betaproteobacteria</taxon>
        <taxon>Rhodocyclales</taxon>
        <taxon>Zoogloeaceae</taxon>
        <taxon>Zoogloea</taxon>
    </lineage>
</organism>
<dbReference type="Proteomes" id="UP000318422">
    <property type="component" value="Unassembled WGS sequence"/>
</dbReference>
<evidence type="ECO:0000313" key="2">
    <source>
        <dbReference type="EMBL" id="GEC95511.1"/>
    </source>
</evidence>
<feature type="compositionally biased region" description="Gly residues" evidence="1">
    <location>
        <begin position="126"/>
        <end position="135"/>
    </location>
</feature>
<feature type="compositionally biased region" description="Acidic residues" evidence="1">
    <location>
        <begin position="112"/>
        <end position="121"/>
    </location>
</feature>
<comment type="caution">
    <text evidence="2">The sequence shown here is derived from an EMBL/GenBank/DDBJ whole genome shotgun (WGS) entry which is preliminary data.</text>
</comment>
<dbReference type="RefSeq" id="WP_141351059.1">
    <property type="nucleotide sequence ID" value="NZ_BJNV01000021.1"/>
</dbReference>